<gene>
    <name evidence="2" type="ORF">C2G38_2119868</name>
</gene>
<proteinExistence type="predicted"/>
<evidence type="ECO:0000313" key="3">
    <source>
        <dbReference type="Proteomes" id="UP000266673"/>
    </source>
</evidence>
<reference evidence="2 3" key="1">
    <citation type="submission" date="2018-06" db="EMBL/GenBank/DDBJ databases">
        <title>Comparative genomics reveals the genomic features of Rhizophagus irregularis, R. cerebriforme, R. diaphanum and Gigaspora rosea, and their symbiotic lifestyle signature.</title>
        <authorList>
            <person name="Morin E."/>
            <person name="San Clemente H."/>
            <person name="Chen E.C.H."/>
            <person name="De La Providencia I."/>
            <person name="Hainaut M."/>
            <person name="Kuo A."/>
            <person name="Kohler A."/>
            <person name="Murat C."/>
            <person name="Tang N."/>
            <person name="Roy S."/>
            <person name="Loubradou J."/>
            <person name="Henrissat B."/>
            <person name="Grigoriev I.V."/>
            <person name="Corradi N."/>
            <person name="Roux C."/>
            <person name="Martin F.M."/>
        </authorList>
    </citation>
    <scope>NUCLEOTIDE SEQUENCE [LARGE SCALE GENOMIC DNA]</scope>
    <source>
        <strain evidence="2 3">DAOM 194757</strain>
    </source>
</reference>
<feature type="region of interest" description="Disordered" evidence="1">
    <location>
        <begin position="1"/>
        <end position="88"/>
    </location>
</feature>
<evidence type="ECO:0000313" key="2">
    <source>
        <dbReference type="EMBL" id="RIB04788.1"/>
    </source>
</evidence>
<comment type="caution">
    <text evidence="2">The sequence shown here is derived from an EMBL/GenBank/DDBJ whole genome shotgun (WGS) entry which is preliminary data.</text>
</comment>
<organism evidence="2 3">
    <name type="scientific">Gigaspora rosea</name>
    <dbReference type="NCBI Taxonomy" id="44941"/>
    <lineage>
        <taxon>Eukaryota</taxon>
        <taxon>Fungi</taxon>
        <taxon>Fungi incertae sedis</taxon>
        <taxon>Mucoromycota</taxon>
        <taxon>Glomeromycotina</taxon>
        <taxon>Glomeromycetes</taxon>
        <taxon>Diversisporales</taxon>
        <taxon>Gigasporaceae</taxon>
        <taxon>Gigaspora</taxon>
    </lineage>
</organism>
<protein>
    <submittedName>
        <fullName evidence="2">Uncharacterized protein</fullName>
    </submittedName>
</protein>
<name>A0A397U6T4_9GLOM</name>
<feature type="compositionally biased region" description="Acidic residues" evidence="1">
    <location>
        <begin position="25"/>
        <end position="67"/>
    </location>
</feature>
<keyword evidence="3" id="KW-1185">Reference proteome</keyword>
<dbReference type="EMBL" id="QKWP01002108">
    <property type="protein sequence ID" value="RIB04788.1"/>
    <property type="molecule type" value="Genomic_DNA"/>
</dbReference>
<dbReference type="Proteomes" id="UP000266673">
    <property type="component" value="Unassembled WGS sequence"/>
</dbReference>
<evidence type="ECO:0000256" key="1">
    <source>
        <dbReference type="SAM" id="MobiDB-lite"/>
    </source>
</evidence>
<sequence>MVEEWKQCNVNMEEDLPKDIIENGEGSENEDDNDIIENGEGSENEDDNDIIENGEGSNNEDDNDIIENGEGSENVDENDNIENRKGSENVDYNDSLCYDCDDFNDTDGSHILHGKFNYDLAHLEVVENNEASKPIQIFNVFRSTGDSTQPDDEISIIALSSFSKSSPFSDTTENDYTVLQDNGVSKDVEMLSEQTIDNAIDDQE</sequence>
<dbReference type="AlphaFoldDB" id="A0A397U6T4"/>
<accession>A0A397U6T4</accession>